<evidence type="ECO:0000256" key="2">
    <source>
        <dbReference type="ARBA" id="ARBA00023002"/>
    </source>
</evidence>
<dbReference type="PANTHER" id="PTHR42789">
    <property type="entry name" value="D-ISOMER SPECIFIC 2-HYDROXYACID DEHYDROGENASE FAMILY PROTEIN (AFU_ORTHOLOGUE AFUA_6G10090)"/>
    <property type="match status" value="1"/>
</dbReference>
<keyword evidence="3" id="KW-0520">NAD</keyword>
<dbReference type="InterPro" id="IPR036291">
    <property type="entry name" value="NAD(P)-bd_dom_sf"/>
</dbReference>
<evidence type="ECO:0000313" key="7">
    <source>
        <dbReference type="EMBL" id="KGY10141.1"/>
    </source>
</evidence>
<dbReference type="SUPFAM" id="SSF52283">
    <property type="entry name" value="Formate/glycerate dehydrogenase catalytic domain-like"/>
    <property type="match status" value="1"/>
</dbReference>
<evidence type="ECO:0000256" key="1">
    <source>
        <dbReference type="ARBA" id="ARBA00005854"/>
    </source>
</evidence>
<evidence type="ECO:0000259" key="6">
    <source>
        <dbReference type="Pfam" id="PF02826"/>
    </source>
</evidence>
<evidence type="ECO:0000256" key="4">
    <source>
        <dbReference type="RuleBase" id="RU003719"/>
    </source>
</evidence>
<dbReference type="InterPro" id="IPR006139">
    <property type="entry name" value="D-isomer_2_OHA_DH_cat_dom"/>
</dbReference>
<dbReference type="InterPro" id="IPR006140">
    <property type="entry name" value="D-isomer_DH_NAD-bd"/>
</dbReference>
<dbReference type="PANTHER" id="PTHR42789:SF1">
    <property type="entry name" value="D-ISOMER SPECIFIC 2-HYDROXYACID DEHYDROGENASE FAMILY PROTEIN (AFU_ORTHOLOGUE AFUA_6G10090)"/>
    <property type="match status" value="1"/>
</dbReference>
<dbReference type="GO" id="GO:0016616">
    <property type="term" value="F:oxidoreductase activity, acting on the CH-OH group of donors, NAD or NADP as acceptor"/>
    <property type="evidence" value="ECO:0007669"/>
    <property type="project" value="InterPro"/>
</dbReference>
<dbReference type="OrthoDB" id="9805416at2"/>
<protein>
    <submittedName>
        <fullName evidence="7">3-phosphoglycerate dehydrogenase</fullName>
    </submittedName>
</protein>
<evidence type="ECO:0000259" key="5">
    <source>
        <dbReference type="Pfam" id="PF00389"/>
    </source>
</evidence>
<dbReference type="GO" id="GO:0051287">
    <property type="term" value="F:NAD binding"/>
    <property type="evidence" value="ECO:0007669"/>
    <property type="project" value="InterPro"/>
</dbReference>
<dbReference type="RefSeq" id="WP_038188319.1">
    <property type="nucleotide sequence ID" value="NZ_JRWP01000004.1"/>
</dbReference>
<dbReference type="STRING" id="379097.SE23_06255"/>
<dbReference type="SUPFAM" id="SSF51735">
    <property type="entry name" value="NAD(P)-binding Rossmann-fold domains"/>
    <property type="match status" value="1"/>
</dbReference>
<name>A0A0A5I2U3_PHOS4</name>
<dbReference type="Proteomes" id="UP000030451">
    <property type="component" value="Unassembled WGS sequence"/>
</dbReference>
<gene>
    <name evidence="7" type="ORF">NM06_04290</name>
</gene>
<dbReference type="InterPro" id="IPR050857">
    <property type="entry name" value="D-2-hydroxyacid_DH"/>
</dbReference>
<feature type="domain" description="D-isomer specific 2-hydroxyacid dehydrogenase catalytic" evidence="5">
    <location>
        <begin position="5"/>
        <end position="318"/>
    </location>
</feature>
<reference evidence="7 8" key="1">
    <citation type="submission" date="2014-10" db="EMBL/GenBank/DDBJ databases">
        <title>Genome sequencing of Vibrio sinaloensis T08.</title>
        <authorList>
            <person name="Chan K.-G."/>
            <person name="Mohamad N.I."/>
        </authorList>
    </citation>
    <scope>NUCLEOTIDE SEQUENCE [LARGE SCALE GENOMIC DNA]</scope>
    <source>
        <strain evidence="7 8">T08</strain>
    </source>
</reference>
<comment type="caution">
    <text evidence="7">The sequence shown here is derived from an EMBL/GenBank/DDBJ whole genome shotgun (WGS) entry which is preliminary data.</text>
</comment>
<keyword evidence="2 4" id="KW-0560">Oxidoreductase</keyword>
<dbReference type="Pfam" id="PF00389">
    <property type="entry name" value="2-Hacid_dh"/>
    <property type="match status" value="1"/>
</dbReference>
<proteinExistence type="inferred from homology"/>
<comment type="similarity">
    <text evidence="1 4">Belongs to the D-isomer specific 2-hydroxyacid dehydrogenase family.</text>
</comment>
<dbReference type="CDD" id="cd12169">
    <property type="entry name" value="PGDH_like_1"/>
    <property type="match status" value="1"/>
</dbReference>
<dbReference type="EMBL" id="JRWP01000004">
    <property type="protein sequence ID" value="KGY10141.1"/>
    <property type="molecule type" value="Genomic_DNA"/>
</dbReference>
<organism evidence="7 8">
    <name type="scientific">Photobacterium sp. (strain ATCC 43367)</name>
    <dbReference type="NCBI Taxonomy" id="379097"/>
    <lineage>
        <taxon>Bacteria</taxon>
        <taxon>Pseudomonadati</taxon>
        <taxon>Pseudomonadota</taxon>
        <taxon>Gammaproteobacteria</taxon>
        <taxon>Vibrionales</taxon>
        <taxon>Vibrionaceae</taxon>
        <taxon>Vibrio</taxon>
        <taxon>Vibrio oreintalis group</taxon>
    </lineage>
</organism>
<feature type="domain" description="D-isomer specific 2-hydroxyacid dehydrogenase NAD-binding" evidence="6">
    <location>
        <begin position="111"/>
        <end position="289"/>
    </location>
</feature>
<evidence type="ECO:0000313" key="8">
    <source>
        <dbReference type="Proteomes" id="UP000030451"/>
    </source>
</evidence>
<evidence type="ECO:0000256" key="3">
    <source>
        <dbReference type="ARBA" id="ARBA00023027"/>
    </source>
</evidence>
<dbReference type="AlphaFoldDB" id="A0A0A5I2U3"/>
<dbReference type="Gene3D" id="3.40.50.720">
    <property type="entry name" value="NAD(P)-binding Rossmann-like Domain"/>
    <property type="match status" value="2"/>
</dbReference>
<accession>A0A0A5I2U3</accession>
<dbReference type="Pfam" id="PF02826">
    <property type="entry name" value="2-Hacid_dh_C"/>
    <property type="match status" value="1"/>
</dbReference>
<sequence length="325" mass="36356">MKIAILDDYQDQVRHLSNFTMLKEHDVTVFTDTLHDIDALVDRLEAFDAIILIRERTVITDELLSRLPNLKLISQTGKISNHLNLDDCTRHRVAVAEGVGSPIAPSELAWALIMAAARRLTNYINNFKHGQWQQSGELGLGTTLNGKTMGIWGFGKIGQRLAKYAHAFEMDVVVWGSEASREKAVKSGYRAAESKQAFFSQCDVISLNLRLNEATRHIVTQLDLDAMRADSMIVNISRAELIAPNALYQTLVKQPTKLAAIDVFEQEPANEHNEPLLTLPNVVATPHLGYVERNSYELYFQWAFENVVKFSAGTPENIANPQALS</sequence>